<name>A0ACB7ZNH8_9ERIC</name>
<dbReference type="Proteomes" id="UP000828048">
    <property type="component" value="Chromosome 9"/>
</dbReference>
<accession>A0ACB7ZNH8</accession>
<comment type="caution">
    <text evidence="1">The sequence shown here is derived from an EMBL/GenBank/DDBJ whole genome shotgun (WGS) entry which is preliminary data.</text>
</comment>
<gene>
    <name evidence="1" type="ORF">Vadar_030902</name>
</gene>
<sequence length="214" mass="24728">MDCDACPLEEDPNLENVGKPKLGMSFDSEHEARNYYASFARVREFEVREDIQVGESGYLKTVSFHVHFDEVSKESNCTRRLFKHKGIVCKHIIVLCIEEKLDSIPDKYILRRWRKDVTRSHTKGKVSYSNWEMKPEWRRYDIMKVAFDAATHKAVYSEAKIERVVVKLREVEAENDVCDDECLVPPISIDVQDSIVFVTWEGIVAATDASAFCN</sequence>
<protein>
    <submittedName>
        <fullName evidence="1">Uncharacterized protein</fullName>
    </submittedName>
</protein>
<organism evidence="1 2">
    <name type="scientific">Vaccinium darrowii</name>
    <dbReference type="NCBI Taxonomy" id="229202"/>
    <lineage>
        <taxon>Eukaryota</taxon>
        <taxon>Viridiplantae</taxon>
        <taxon>Streptophyta</taxon>
        <taxon>Embryophyta</taxon>
        <taxon>Tracheophyta</taxon>
        <taxon>Spermatophyta</taxon>
        <taxon>Magnoliopsida</taxon>
        <taxon>eudicotyledons</taxon>
        <taxon>Gunneridae</taxon>
        <taxon>Pentapetalae</taxon>
        <taxon>asterids</taxon>
        <taxon>Ericales</taxon>
        <taxon>Ericaceae</taxon>
        <taxon>Vaccinioideae</taxon>
        <taxon>Vaccinieae</taxon>
        <taxon>Vaccinium</taxon>
    </lineage>
</organism>
<keyword evidence="2" id="KW-1185">Reference proteome</keyword>
<dbReference type="EMBL" id="CM037159">
    <property type="protein sequence ID" value="KAH7867248.1"/>
    <property type="molecule type" value="Genomic_DNA"/>
</dbReference>
<evidence type="ECO:0000313" key="2">
    <source>
        <dbReference type="Proteomes" id="UP000828048"/>
    </source>
</evidence>
<reference evidence="1 2" key="1">
    <citation type="journal article" date="2021" name="Hortic Res">
        <title>High-quality reference genome and annotation aids understanding of berry development for evergreen blueberry (Vaccinium darrowii).</title>
        <authorList>
            <person name="Yu J."/>
            <person name="Hulse-Kemp A.M."/>
            <person name="Babiker E."/>
            <person name="Staton M."/>
        </authorList>
    </citation>
    <scope>NUCLEOTIDE SEQUENCE [LARGE SCALE GENOMIC DNA]</scope>
    <source>
        <strain evidence="2">cv. NJ 8807/NJ 8810</strain>
        <tissue evidence="1">Young leaf</tissue>
    </source>
</reference>
<evidence type="ECO:0000313" key="1">
    <source>
        <dbReference type="EMBL" id="KAH7867248.1"/>
    </source>
</evidence>
<proteinExistence type="predicted"/>